<dbReference type="EMBL" id="JANDJP010000004">
    <property type="protein sequence ID" value="MDF9913621.1"/>
    <property type="molecule type" value="Genomic_DNA"/>
</dbReference>
<evidence type="ECO:0000313" key="3">
    <source>
        <dbReference type="Proteomes" id="UP001152867"/>
    </source>
</evidence>
<accession>A0ABT6D910</accession>
<dbReference type="Proteomes" id="UP001152867">
    <property type="component" value="Unassembled WGS sequence"/>
</dbReference>
<dbReference type="PROSITE" id="PS51186">
    <property type="entry name" value="GNAT"/>
    <property type="match status" value="1"/>
</dbReference>
<keyword evidence="3" id="KW-1185">Reference proteome</keyword>
<proteinExistence type="predicted"/>
<dbReference type="InterPro" id="IPR016181">
    <property type="entry name" value="Acyl_CoA_acyltransferase"/>
</dbReference>
<protein>
    <submittedName>
        <fullName evidence="2">GNAT family N-acetyltransferase</fullName>
    </submittedName>
</protein>
<evidence type="ECO:0000259" key="1">
    <source>
        <dbReference type="PROSITE" id="PS51186"/>
    </source>
</evidence>
<organism evidence="2 3">
    <name type="scientific">Furfurilactobacillus milii</name>
    <dbReference type="NCBI Taxonomy" id="2888272"/>
    <lineage>
        <taxon>Bacteria</taxon>
        <taxon>Bacillati</taxon>
        <taxon>Bacillota</taxon>
        <taxon>Bacilli</taxon>
        <taxon>Lactobacillales</taxon>
        <taxon>Lactobacillaceae</taxon>
        <taxon>Furfurilactobacillus</taxon>
    </lineage>
</organism>
<dbReference type="Gene3D" id="3.40.630.30">
    <property type="match status" value="1"/>
</dbReference>
<feature type="domain" description="N-acetyltransferase" evidence="1">
    <location>
        <begin position="1"/>
        <end position="159"/>
    </location>
</feature>
<gene>
    <name evidence="2" type="ORF">NNA32_05080</name>
</gene>
<name>A0ABT6D910_9LACO</name>
<comment type="caution">
    <text evidence="2">The sequence shown here is derived from an EMBL/GenBank/DDBJ whole genome shotgun (WGS) entry which is preliminary data.</text>
</comment>
<dbReference type="InterPro" id="IPR000182">
    <property type="entry name" value="GNAT_dom"/>
</dbReference>
<sequence>MSVELMQYTDTTQNRQQINDYQLTDVTYTGTPKSVVAKAKEDPDRMPIMIMLEDQLAGFFCLHIHKGPLEIGGNVKTDVLLRALSIDERFRGQGISLTAMNLVSTFVNVLFPNVTRIILAVNQRNVPAQRLYQKAGFRDTGIHRVGKIGPQYVLFKMVNN</sequence>
<dbReference type="SUPFAM" id="SSF55729">
    <property type="entry name" value="Acyl-CoA N-acyltransferases (Nat)"/>
    <property type="match status" value="1"/>
</dbReference>
<dbReference type="Pfam" id="PF00583">
    <property type="entry name" value="Acetyltransf_1"/>
    <property type="match status" value="1"/>
</dbReference>
<reference evidence="2" key="1">
    <citation type="submission" date="2022-06" db="EMBL/GenBank/DDBJ databases">
        <title>Antifungal cultures and metabolites of lactic acid bacteria for use in dairy fermentations.</title>
        <authorList>
            <person name="Zhao Z."/>
            <person name="Gaenzle M."/>
        </authorList>
    </citation>
    <scope>NUCLEOTIDE SEQUENCE</scope>
    <source>
        <strain evidence="2">FUA3126</strain>
    </source>
</reference>
<dbReference type="RefSeq" id="WP_178942991.1">
    <property type="nucleotide sequence ID" value="NZ_JAIWJF010000002.1"/>
</dbReference>
<evidence type="ECO:0000313" key="2">
    <source>
        <dbReference type="EMBL" id="MDF9913621.1"/>
    </source>
</evidence>